<evidence type="ECO:0000256" key="1">
    <source>
        <dbReference type="ARBA" id="ARBA00023125"/>
    </source>
</evidence>
<dbReference type="SUPFAM" id="SSF46689">
    <property type="entry name" value="Homeodomain-like"/>
    <property type="match status" value="1"/>
</dbReference>
<dbReference type="RefSeq" id="WP_190021299.1">
    <property type="nucleotide sequence ID" value="NZ_BMUT01000003.1"/>
</dbReference>
<proteinExistence type="predicted"/>
<feature type="compositionally biased region" description="Polar residues" evidence="3">
    <location>
        <begin position="1"/>
        <end position="13"/>
    </location>
</feature>
<feature type="domain" description="HTH tetR-type" evidence="4">
    <location>
        <begin position="21"/>
        <end position="81"/>
    </location>
</feature>
<dbReference type="Proteomes" id="UP000659223">
    <property type="component" value="Unassembled WGS sequence"/>
</dbReference>
<dbReference type="Pfam" id="PF00440">
    <property type="entry name" value="TetR_N"/>
    <property type="match status" value="1"/>
</dbReference>
<feature type="DNA-binding region" description="H-T-H motif" evidence="2">
    <location>
        <begin position="44"/>
        <end position="63"/>
    </location>
</feature>
<dbReference type="PRINTS" id="PR00455">
    <property type="entry name" value="HTHTETR"/>
</dbReference>
<comment type="caution">
    <text evidence="5">The sequence shown here is derived from an EMBL/GenBank/DDBJ whole genome shotgun (WGS) entry which is preliminary data.</text>
</comment>
<keyword evidence="6" id="KW-1185">Reference proteome</keyword>
<dbReference type="InterPro" id="IPR050109">
    <property type="entry name" value="HTH-type_TetR-like_transc_reg"/>
</dbReference>
<dbReference type="EMBL" id="BMUT01000003">
    <property type="protein sequence ID" value="GGX74835.1"/>
    <property type="molecule type" value="Genomic_DNA"/>
</dbReference>
<dbReference type="PROSITE" id="PS50977">
    <property type="entry name" value="HTH_TETR_2"/>
    <property type="match status" value="1"/>
</dbReference>
<dbReference type="Gene3D" id="1.10.357.10">
    <property type="entry name" value="Tetracycline Repressor, domain 2"/>
    <property type="match status" value="1"/>
</dbReference>
<dbReference type="PANTHER" id="PTHR30055:SF178">
    <property type="entry name" value="POSSIBLE TRANSCRIPTIONAL REGULATORY PROTEIN"/>
    <property type="match status" value="1"/>
</dbReference>
<dbReference type="InterPro" id="IPR009057">
    <property type="entry name" value="Homeodomain-like_sf"/>
</dbReference>
<dbReference type="InterPro" id="IPR001647">
    <property type="entry name" value="HTH_TetR"/>
</dbReference>
<evidence type="ECO:0000256" key="2">
    <source>
        <dbReference type="PROSITE-ProRule" id="PRU00335"/>
    </source>
</evidence>
<accession>A0ABQ2Y8I2</accession>
<gene>
    <name evidence="5" type="ORF">GCM10010324_20240</name>
</gene>
<dbReference type="Pfam" id="PF17929">
    <property type="entry name" value="TetR_C_34"/>
    <property type="match status" value="1"/>
</dbReference>
<sequence>MASRSQSSSQPTRARSPEAKRAREAAILDAATRLATANGIRSVTLTDIAAEVGMHKSAMLRYFETREEIFLRLAAAGWVEWSQAVREQLAATSPGTDGEDSARAANSVDLEARLHAAAGVLAESLVARPLFCDLLAHTPMTLERNVSLESVRSFKLIAIAEVAAVGEALRRVAALNPAQAGDVVATATAMAGALWQMAAPGTELRRLYESDPDLAHAVVDVAPRLTGILSALLRGYSAGRADSAAE</sequence>
<feature type="region of interest" description="Disordered" evidence="3">
    <location>
        <begin position="1"/>
        <end position="22"/>
    </location>
</feature>
<evidence type="ECO:0000259" key="4">
    <source>
        <dbReference type="PROSITE" id="PS50977"/>
    </source>
</evidence>
<evidence type="ECO:0000256" key="3">
    <source>
        <dbReference type="SAM" id="MobiDB-lite"/>
    </source>
</evidence>
<dbReference type="InterPro" id="IPR041483">
    <property type="entry name" value="TetR_C_34"/>
</dbReference>
<name>A0ABQ2Y8I2_9ACTN</name>
<reference evidence="6" key="1">
    <citation type="journal article" date="2019" name="Int. J. Syst. Evol. Microbiol.">
        <title>The Global Catalogue of Microorganisms (GCM) 10K type strain sequencing project: providing services to taxonomists for standard genome sequencing and annotation.</title>
        <authorList>
            <consortium name="The Broad Institute Genomics Platform"/>
            <consortium name="The Broad Institute Genome Sequencing Center for Infectious Disease"/>
            <person name="Wu L."/>
            <person name="Ma J."/>
        </authorList>
    </citation>
    <scope>NUCLEOTIDE SEQUENCE [LARGE SCALE GENOMIC DNA]</scope>
    <source>
        <strain evidence="6">JCM 4586</strain>
    </source>
</reference>
<protein>
    <submittedName>
        <fullName evidence="5">TetR family transcriptional regulator</fullName>
    </submittedName>
</protein>
<organism evidence="5 6">
    <name type="scientific">Streptomyces hiroshimensis</name>
    <dbReference type="NCBI Taxonomy" id="66424"/>
    <lineage>
        <taxon>Bacteria</taxon>
        <taxon>Bacillati</taxon>
        <taxon>Actinomycetota</taxon>
        <taxon>Actinomycetes</taxon>
        <taxon>Kitasatosporales</taxon>
        <taxon>Streptomycetaceae</taxon>
        <taxon>Streptomyces</taxon>
    </lineage>
</organism>
<evidence type="ECO:0000313" key="5">
    <source>
        <dbReference type="EMBL" id="GGX74835.1"/>
    </source>
</evidence>
<dbReference type="PANTHER" id="PTHR30055">
    <property type="entry name" value="HTH-TYPE TRANSCRIPTIONAL REGULATOR RUTR"/>
    <property type="match status" value="1"/>
</dbReference>
<evidence type="ECO:0000313" key="6">
    <source>
        <dbReference type="Proteomes" id="UP000659223"/>
    </source>
</evidence>
<keyword evidence="1 2" id="KW-0238">DNA-binding</keyword>